<accession>A0A8T2PKK9</accession>
<feature type="compositionally biased region" description="Pro residues" evidence="1">
    <location>
        <begin position="215"/>
        <end position="227"/>
    </location>
</feature>
<evidence type="ECO:0000256" key="1">
    <source>
        <dbReference type="SAM" id="MobiDB-lite"/>
    </source>
</evidence>
<dbReference type="PANTHER" id="PTHR35077">
    <property type="entry name" value="SIMILAR TO AI661453 PROTEIN"/>
    <property type="match status" value="1"/>
</dbReference>
<reference evidence="2" key="1">
    <citation type="thesis" date="2021" institute="BYU ScholarsArchive" country="Provo, UT, USA">
        <title>Applications of and Algorithms for Genome Assembly and Genomic Analyses with an Emphasis on Marine Teleosts.</title>
        <authorList>
            <person name="Pickett B.D."/>
        </authorList>
    </citation>
    <scope>NUCLEOTIDE SEQUENCE</scope>
    <source>
        <strain evidence="2">HI-2016</strain>
    </source>
</reference>
<feature type="compositionally biased region" description="Basic and acidic residues" evidence="1">
    <location>
        <begin position="387"/>
        <end position="396"/>
    </location>
</feature>
<feature type="compositionally biased region" description="Polar residues" evidence="1">
    <location>
        <begin position="282"/>
        <end position="291"/>
    </location>
</feature>
<sequence>MKKSTFNNFLGRKTQSLFDTNVEIKDMDNVELVLDSSAIPESGTAKVRARPTVKHFNSSTLSHPRPCSTPCLTGCFVTCKYNDVALKEAPLCMFNFLQSSSEVMQGFAVPTPKVPVLPPINGPKTNGTGGKLSNGVSVPIVMGEEIFIPPPPSMAPPPPPPQFAPIPPAFSFSPIASGLAEDPASLQPPPMPPPKPPSKSPSPPPTEEPDLASLKPPPMAAPKPPSDPSSAKLCAPISSPIPSGTNMTECPKFAPPKPPMLAETPQTTPPKARKVPPPKPTRLSSMSNLDTLPQVPAPAPPAPVPTPSTFNPQNTAKLYSLPKTTLLSRELDVEKPTKPILFLEDTADPVPVLVNGKVPSDNKTLVPAKTQVPPAKPARRNSSGTQLEKDLQDLKENLQSTLPSEAVKIQEDTAVVPSPIPTPQDLNKPTQPSPTAPPKLQKVPVAPEASLVTSHAESPGRSRKQIPYVSRTPYFRRTNESSGSGAASPMALLMAAKEREKQRSSLSRENSSKRNSYSEPTTVSIHQSLPNSFTVIPRSTSSISLGGQESPDSESPPRPMSSSSLVAELLEKHDIEVTPTTSDSTSDKKEENEEELCVPFIPPPPEFANSDTEEEEETGLDKPEPPPSFPPPDPPIQKVRSPSPSLVTPVSQPPRVIGPAPPPKPKVAKSPSPPKLPNQKAEAKYKPQCQDQPKPAPPPPASSLSASQATLLSILQKKMLEMDQKHSFQEVNTNNDDWGSPLSEEESAIPVRPSPLPKSKTTPTTLCTPSSHTRGLDMSELERKVAKKAQDLSTTAKSSSSNGPQSKQAYGMTFTVRPGSKQPITPVIKGDSP</sequence>
<feature type="compositionally biased region" description="Pro residues" evidence="1">
    <location>
        <begin position="659"/>
        <end position="676"/>
    </location>
</feature>
<dbReference type="PRINTS" id="PR01217">
    <property type="entry name" value="PRICHEXTENSN"/>
</dbReference>
<feature type="region of interest" description="Disordered" evidence="1">
    <location>
        <begin position="725"/>
        <end position="833"/>
    </location>
</feature>
<keyword evidence="3" id="KW-1185">Reference proteome</keyword>
<protein>
    <submittedName>
        <fullName evidence="2">Uncharacterized protein</fullName>
    </submittedName>
</protein>
<feature type="compositionally biased region" description="Pro residues" evidence="1">
    <location>
        <begin position="149"/>
        <end position="168"/>
    </location>
</feature>
<feature type="compositionally biased region" description="Polar residues" evidence="1">
    <location>
        <begin position="791"/>
        <end position="808"/>
    </location>
</feature>
<feature type="compositionally biased region" description="Basic and acidic residues" evidence="1">
    <location>
        <begin position="774"/>
        <end position="790"/>
    </location>
</feature>
<organism evidence="2 3">
    <name type="scientific">Albula glossodonta</name>
    <name type="common">roundjaw bonefish</name>
    <dbReference type="NCBI Taxonomy" id="121402"/>
    <lineage>
        <taxon>Eukaryota</taxon>
        <taxon>Metazoa</taxon>
        <taxon>Chordata</taxon>
        <taxon>Craniata</taxon>
        <taxon>Vertebrata</taxon>
        <taxon>Euteleostomi</taxon>
        <taxon>Actinopterygii</taxon>
        <taxon>Neopterygii</taxon>
        <taxon>Teleostei</taxon>
        <taxon>Albuliformes</taxon>
        <taxon>Albulidae</taxon>
        <taxon>Albula</taxon>
    </lineage>
</organism>
<feature type="compositionally biased region" description="Polar residues" evidence="1">
    <location>
        <begin position="640"/>
        <end position="650"/>
    </location>
</feature>
<dbReference type="PANTHER" id="PTHR35077:SF2">
    <property type="entry name" value="SIMILAR TO AI661453 PROTEIN"/>
    <property type="match status" value="1"/>
</dbReference>
<dbReference type="OrthoDB" id="8948756at2759"/>
<feature type="compositionally biased region" description="Pro residues" evidence="1">
    <location>
        <begin position="186"/>
        <end position="206"/>
    </location>
</feature>
<feature type="compositionally biased region" description="Polar residues" evidence="1">
    <location>
        <begin position="504"/>
        <end position="547"/>
    </location>
</feature>
<feature type="region of interest" description="Disordered" evidence="1">
    <location>
        <begin position="149"/>
        <end position="315"/>
    </location>
</feature>
<name>A0A8T2PKK9_9TELE</name>
<dbReference type="AlphaFoldDB" id="A0A8T2PKK9"/>
<gene>
    <name evidence="2" type="ORF">JZ751_017651</name>
</gene>
<comment type="caution">
    <text evidence="2">The sequence shown here is derived from an EMBL/GenBank/DDBJ whole genome shotgun (WGS) entry which is preliminary data.</text>
</comment>
<feature type="region of interest" description="Disordered" evidence="1">
    <location>
        <begin position="354"/>
        <end position="709"/>
    </location>
</feature>
<feature type="compositionally biased region" description="Low complexity" evidence="1">
    <location>
        <begin position="757"/>
        <end position="771"/>
    </location>
</feature>
<dbReference type="Proteomes" id="UP000824540">
    <property type="component" value="Unassembled WGS sequence"/>
</dbReference>
<dbReference type="EMBL" id="JAFBMS010000004">
    <property type="protein sequence ID" value="KAG9353075.1"/>
    <property type="molecule type" value="Genomic_DNA"/>
</dbReference>
<evidence type="ECO:0000313" key="2">
    <source>
        <dbReference type="EMBL" id="KAG9353075.1"/>
    </source>
</evidence>
<feature type="compositionally biased region" description="Pro residues" evidence="1">
    <location>
        <begin position="295"/>
        <end position="306"/>
    </location>
</feature>
<proteinExistence type="predicted"/>
<evidence type="ECO:0000313" key="3">
    <source>
        <dbReference type="Proteomes" id="UP000824540"/>
    </source>
</evidence>
<feature type="compositionally biased region" description="Pro residues" evidence="1">
    <location>
        <begin position="625"/>
        <end position="635"/>
    </location>
</feature>